<dbReference type="Proteomes" id="UP001314635">
    <property type="component" value="Unassembled WGS sequence"/>
</dbReference>
<dbReference type="PANTHER" id="PTHR33620:SF1">
    <property type="entry name" value="UREASE ACCESSORY PROTEIN F"/>
    <property type="match status" value="1"/>
</dbReference>
<dbReference type="Gene3D" id="1.10.4190.10">
    <property type="entry name" value="Urease accessory protein UreF"/>
    <property type="match status" value="1"/>
</dbReference>
<evidence type="ECO:0000256" key="3">
    <source>
        <dbReference type="HAMAP-Rule" id="MF_01385"/>
    </source>
</evidence>
<accession>A0ABS5GGK5</accession>
<dbReference type="PIRSF" id="PIRSF009467">
    <property type="entry name" value="Ureas_acces_UreF"/>
    <property type="match status" value="1"/>
</dbReference>
<gene>
    <name evidence="3" type="primary">ureF</name>
    <name evidence="4" type="ORF">JQ619_31405</name>
</gene>
<evidence type="ECO:0000313" key="4">
    <source>
        <dbReference type="EMBL" id="MBR1140275.1"/>
    </source>
</evidence>
<comment type="function">
    <text evidence="3">Required for maturation of urease via the functional incorporation of the urease nickel metallocenter.</text>
</comment>
<proteinExistence type="inferred from homology"/>
<keyword evidence="1 3" id="KW-0996">Nickel insertion</keyword>
<keyword evidence="2 3" id="KW-0143">Chaperone</keyword>
<comment type="similarity">
    <text evidence="3">Belongs to the UreF family.</text>
</comment>
<dbReference type="HAMAP" id="MF_01385">
    <property type="entry name" value="UreF"/>
    <property type="match status" value="1"/>
</dbReference>
<sequence length="223" mass="23704">MLPLLRAIWQADAAFPSGAFAFSYGIEGALALRPDMSLGEFERLCAAVLQQRWAGYDRIALQRAFRAGRDLDALAAVDREIEASTMIEALRAGSRRNGASFLAAHARLGQPLALKLRAQVKAGDCLGHIAVMQGAIWAALQLDEQHAALCSAYTVASGLITAAVRLGAVGALQGQSVLQALLPLIDALVATPLDDDAELESFIPILDIAAARHVHAELRLFAN</sequence>
<keyword evidence="3" id="KW-0963">Cytoplasm</keyword>
<dbReference type="Pfam" id="PF01730">
    <property type="entry name" value="UreF"/>
    <property type="match status" value="1"/>
</dbReference>
<evidence type="ECO:0000256" key="1">
    <source>
        <dbReference type="ARBA" id="ARBA00022988"/>
    </source>
</evidence>
<dbReference type="EMBL" id="JAFCLK010000038">
    <property type="protein sequence ID" value="MBR1140275.1"/>
    <property type="molecule type" value="Genomic_DNA"/>
</dbReference>
<comment type="subunit">
    <text evidence="3">UreD, UreF and UreG form a complex that acts as a GTP-hydrolysis-dependent molecular chaperone, activating the urease apoprotein by helping to assemble the nickel containing metallocenter of UreC. The UreE protein probably delivers the nickel.</text>
</comment>
<organism evidence="4 5">
    <name type="scientific">Bradyrhizobium denitrificans</name>
    <dbReference type="NCBI Taxonomy" id="2734912"/>
    <lineage>
        <taxon>Bacteria</taxon>
        <taxon>Pseudomonadati</taxon>
        <taxon>Pseudomonadota</taxon>
        <taxon>Alphaproteobacteria</taxon>
        <taxon>Hyphomicrobiales</taxon>
        <taxon>Nitrobacteraceae</taxon>
        <taxon>Bradyrhizobium</taxon>
    </lineage>
</organism>
<dbReference type="RefSeq" id="WP_172240643.1">
    <property type="nucleotide sequence ID" value="NZ_JABFDP010000027.1"/>
</dbReference>
<reference evidence="5" key="1">
    <citation type="journal article" date="2021" name="ISME J.">
        <title>Evolutionary origin and ecological implication of a unique nif island in free-living Bradyrhizobium lineages.</title>
        <authorList>
            <person name="Tao J."/>
        </authorList>
    </citation>
    <scope>NUCLEOTIDE SEQUENCE [LARGE SCALE GENOMIC DNA]</scope>
    <source>
        <strain evidence="5">SZCCT0094</strain>
    </source>
</reference>
<dbReference type="InterPro" id="IPR038277">
    <property type="entry name" value="UreF_sf"/>
</dbReference>
<dbReference type="InterPro" id="IPR002639">
    <property type="entry name" value="UreF"/>
</dbReference>
<dbReference type="PANTHER" id="PTHR33620">
    <property type="entry name" value="UREASE ACCESSORY PROTEIN F"/>
    <property type="match status" value="1"/>
</dbReference>
<protein>
    <recommendedName>
        <fullName evidence="3">Urease accessory protein UreF</fullName>
    </recommendedName>
</protein>
<evidence type="ECO:0000313" key="5">
    <source>
        <dbReference type="Proteomes" id="UP001314635"/>
    </source>
</evidence>
<evidence type="ECO:0000256" key="2">
    <source>
        <dbReference type="ARBA" id="ARBA00023186"/>
    </source>
</evidence>
<comment type="subcellular location">
    <subcellularLocation>
        <location evidence="3">Cytoplasm</location>
    </subcellularLocation>
</comment>
<keyword evidence="5" id="KW-1185">Reference proteome</keyword>
<comment type="caution">
    <text evidence="4">The sequence shown here is derived from an EMBL/GenBank/DDBJ whole genome shotgun (WGS) entry which is preliminary data.</text>
</comment>
<name>A0ABS5GGK5_9BRAD</name>